<name>A0A5C6FI51_9PLAN</name>
<dbReference type="Proteomes" id="UP000316476">
    <property type="component" value="Unassembled WGS sequence"/>
</dbReference>
<dbReference type="Gene3D" id="3.30.565.10">
    <property type="entry name" value="Histidine kinase-like ATPase, C-terminal domain"/>
    <property type="match status" value="1"/>
</dbReference>
<keyword evidence="4" id="KW-0808">Transferase</keyword>
<dbReference type="CDD" id="cd16936">
    <property type="entry name" value="HATPase_RsbW-like"/>
    <property type="match status" value="1"/>
</dbReference>
<protein>
    <submittedName>
        <fullName evidence="4">Serine-protein kinase RsbW</fullName>
        <ecNumber evidence="4">2.7.11.1</ecNumber>
    </submittedName>
</protein>
<dbReference type="PANTHER" id="PTHR35526">
    <property type="entry name" value="ANTI-SIGMA-F FACTOR RSBW-RELATED"/>
    <property type="match status" value="1"/>
</dbReference>
<dbReference type="Pfam" id="PF13581">
    <property type="entry name" value="HATPase_c_2"/>
    <property type="match status" value="1"/>
</dbReference>
<evidence type="ECO:0000256" key="2">
    <source>
        <dbReference type="SAM" id="MobiDB-lite"/>
    </source>
</evidence>
<dbReference type="PANTHER" id="PTHR35526:SF3">
    <property type="entry name" value="ANTI-SIGMA-F FACTOR RSBW"/>
    <property type="match status" value="1"/>
</dbReference>
<keyword evidence="4" id="KW-0418">Kinase</keyword>
<evidence type="ECO:0000313" key="5">
    <source>
        <dbReference type="Proteomes" id="UP000316476"/>
    </source>
</evidence>
<dbReference type="InterPro" id="IPR036890">
    <property type="entry name" value="HATPase_C_sf"/>
</dbReference>
<comment type="caution">
    <text evidence="4">The sequence shown here is derived from an EMBL/GenBank/DDBJ whole genome shotgun (WGS) entry which is preliminary data.</text>
</comment>
<feature type="compositionally biased region" description="Basic and acidic residues" evidence="2">
    <location>
        <begin position="1"/>
        <end position="18"/>
    </location>
</feature>
<dbReference type="SUPFAM" id="SSF55874">
    <property type="entry name" value="ATPase domain of HSP90 chaperone/DNA topoisomerase II/histidine kinase"/>
    <property type="match status" value="1"/>
</dbReference>
<evidence type="ECO:0000259" key="3">
    <source>
        <dbReference type="Pfam" id="PF13581"/>
    </source>
</evidence>
<accession>A0A5C6FI51</accession>
<dbReference type="InterPro" id="IPR050267">
    <property type="entry name" value="Anti-sigma-factor_SerPK"/>
</dbReference>
<proteinExistence type="predicted"/>
<dbReference type="InterPro" id="IPR003594">
    <property type="entry name" value="HATPase_dom"/>
</dbReference>
<evidence type="ECO:0000256" key="1">
    <source>
        <dbReference type="ARBA" id="ARBA00022527"/>
    </source>
</evidence>
<evidence type="ECO:0000313" key="4">
    <source>
        <dbReference type="EMBL" id="TWU61925.1"/>
    </source>
</evidence>
<gene>
    <name evidence="4" type="primary">rsbW</name>
    <name evidence="4" type="ORF">V7x_36150</name>
</gene>
<dbReference type="EMBL" id="SJPZ01000002">
    <property type="protein sequence ID" value="TWU61925.1"/>
    <property type="molecule type" value="Genomic_DNA"/>
</dbReference>
<keyword evidence="1" id="KW-0723">Serine/threonine-protein kinase</keyword>
<dbReference type="OrthoDB" id="9792240at2"/>
<dbReference type="EC" id="2.7.11.1" evidence="4"/>
<feature type="domain" description="Histidine kinase/HSP90-like ATPase" evidence="3">
    <location>
        <begin position="80"/>
        <end position="192"/>
    </location>
</feature>
<dbReference type="GO" id="GO:0004674">
    <property type="term" value="F:protein serine/threonine kinase activity"/>
    <property type="evidence" value="ECO:0007669"/>
    <property type="project" value="UniProtKB-KW"/>
</dbReference>
<dbReference type="AlphaFoldDB" id="A0A5C6FI51"/>
<sequence>MISLPMHDHDSHPDRLSGADDASDSGRAPDAHPDPAARLDASPQLGAAPQQDAGSQAGSDAERWQFRQHLPSDLSVGSQLGLQLADAMRQYGWPDEEVFRVHLAYEEAIANAIRHGNRHDAGKRIEVHMHCDGDEVQIRITDEGDGFDPDAVPDPTSEHLLEAPGGRGVLLIREIMSDVRFNDDGNQIWMTKRRG</sequence>
<feature type="compositionally biased region" description="Basic and acidic residues" evidence="2">
    <location>
        <begin position="27"/>
        <end position="37"/>
    </location>
</feature>
<reference evidence="4 5" key="1">
    <citation type="submission" date="2019-02" db="EMBL/GenBank/DDBJ databases">
        <title>Deep-cultivation of Planctomycetes and their phenomic and genomic characterization uncovers novel biology.</title>
        <authorList>
            <person name="Wiegand S."/>
            <person name="Jogler M."/>
            <person name="Boedeker C."/>
            <person name="Pinto D."/>
            <person name="Vollmers J."/>
            <person name="Rivas-Marin E."/>
            <person name="Kohn T."/>
            <person name="Peeters S.H."/>
            <person name="Heuer A."/>
            <person name="Rast P."/>
            <person name="Oberbeckmann S."/>
            <person name="Bunk B."/>
            <person name="Jeske O."/>
            <person name="Meyerdierks A."/>
            <person name="Storesund J.E."/>
            <person name="Kallscheuer N."/>
            <person name="Luecker S."/>
            <person name="Lage O.M."/>
            <person name="Pohl T."/>
            <person name="Merkel B.J."/>
            <person name="Hornburger P."/>
            <person name="Mueller R.-W."/>
            <person name="Bruemmer F."/>
            <person name="Labrenz M."/>
            <person name="Spormann A.M."/>
            <person name="Op Den Camp H."/>
            <person name="Overmann J."/>
            <person name="Amann R."/>
            <person name="Jetten M.S.M."/>
            <person name="Mascher T."/>
            <person name="Medema M.H."/>
            <person name="Devos D.P."/>
            <person name="Kaster A.-K."/>
            <person name="Ovreas L."/>
            <person name="Rohde M."/>
            <person name="Galperin M.Y."/>
            <person name="Jogler C."/>
        </authorList>
    </citation>
    <scope>NUCLEOTIDE SEQUENCE [LARGE SCALE GENOMIC DNA]</scope>
    <source>
        <strain evidence="4 5">V7</strain>
    </source>
</reference>
<feature type="region of interest" description="Disordered" evidence="2">
    <location>
        <begin position="1"/>
        <end position="61"/>
    </location>
</feature>
<organism evidence="4 5">
    <name type="scientific">Crateriforma conspicua</name>
    <dbReference type="NCBI Taxonomy" id="2527996"/>
    <lineage>
        <taxon>Bacteria</taxon>
        <taxon>Pseudomonadati</taxon>
        <taxon>Planctomycetota</taxon>
        <taxon>Planctomycetia</taxon>
        <taxon>Planctomycetales</taxon>
        <taxon>Planctomycetaceae</taxon>
        <taxon>Crateriforma</taxon>
    </lineage>
</organism>